<organism evidence="1 2">
    <name type="scientific">Orbilia oligospora</name>
    <name type="common">Nematode-trapping fungus</name>
    <name type="synonym">Arthrobotrys oligospora</name>
    <dbReference type="NCBI Taxonomy" id="2813651"/>
    <lineage>
        <taxon>Eukaryota</taxon>
        <taxon>Fungi</taxon>
        <taxon>Dikarya</taxon>
        <taxon>Ascomycota</taxon>
        <taxon>Pezizomycotina</taxon>
        <taxon>Orbiliomycetes</taxon>
        <taxon>Orbiliales</taxon>
        <taxon>Orbiliaceae</taxon>
        <taxon>Orbilia</taxon>
    </lineage>
</organism>
<gene>
    <name evidence="1" type="ORF">TWF788_003562</name>
</gene>
<dbReference type="Proteomes" id="UP000479691">
    <property type="component" value="Unassembled WGS sequence"/>
</dbReference>
<name>A0A7C8Q067_ORBOL</name>
<sequence>MQHLIRTVRDSQITHGSSTYRAHSILIAQLIDRQGNVIGFITYWTPPNSKISKITSGMKFGSCGAELSNNYYLSNWRQLCTSTRSALELYHHPPPMHPLHCNYTYLIIRPMVKLTPPIYLAIEDSEEEKSELSVISELLHMVSRLKKPSIAVSAPSPPFSNTSTILACSQAVNCNAKIDAYYYLSSQEREQL</sequence>
<dbReference type="EMBL" id="JAABOE010000018">
    <property type="protein sequence ID" value="KAF3186095.1"/>
    <property type="molecule type" value="Genomic_DNA"/>
</dbReference>
<evidence type="ECO:0000313" key="2">
    <source>
        <dbReference type="Proteomes" id="UP000479691"/>
    </source>
</evidence>
<accession>A0A7C8Q067</accession>
<reference evidence="1 2" key="1">
    <citation type="submission" date="2019-06" db="EMBL/GenBank/DDBJ databases">
        <authorList>
            <person name="Palmer J.M."/>
        </authorList>
    </citation>
    <scope>NUCLEOTIDE SEQUENCE [LARGE SCALE GENOMIC DNA]</scope>
    <source>
        <strain evidence="1 2">TWF788</strain>
    </source>
</reference>
<dbReference type="AlphaFoldDB" id="A0A7C8Q067"/>
<evidence type="ECO:0000313" key="1">
    <source>
        <dbReference type="EMBL" id="KAF3186095.1"/>
    </source>
</evidence>
<comment type="caution">
    <text evidence="1">The sequence shown here is derived from an EMBL/GenBank/DDBJ whole genome shotgun (WGS) entry which is preliminary data.</text>
</comment>
<protein>
    <submittedName>
        <fullName evidence="1">Uncharacterized protein</fullName>
    </submittedName>
</protein>
<proteinExistence type="predicted"/>